<gene>
    <name evidence="1" type="ORF">EYY96_07560</name>
</gene>
<organism evidence="1 2">
    <name type="scientific">Hafnia alvei</name>
    <dbReference type="NCBI Taxonomy" id="569"/>
    <lineage>
        <taxon>Bacteria</taxon>
        <taxon>Pseudomonadati</taxon>
        <taxon>Pseudomonadota</taxon>
        <taxon>Gammaproteobacteria</taxon>
        <taxon>Enterobacterales</taxon>
        <taxon>Hafniaceae</taxon>
        <taxon>Hafnia</taxon>
    </lineage>
</organism>
<evidence type="ECO:0000313" key="2">
    <source>
        <dbReference type="Proteomes" id="UP000291600"/>
    </source>
</evidence>
<name>A0ABD7Q5E9_HAFAL</name>
<dbReference type="EMBL" id="SITJ01000059">
    <property type="protein sequence ID" value="TBL68528.1"/>
    <property type="molecule type" value="Genomic_DNA"/>
</dbReference>
<proteinExistence type="predicted"/>
<comment type="caution">
    <text evidence="1">The sequence shown here is derived from an EMBL/GenBank/DDBJ whole genome shotgun (WGS) entry which is preliminary data.</text>
</comment>
<reference evidence="1 2" key="1">
    <citation type="submission" date="2019-02" db="EMBL/GenBank/DDBJ databases">
        <title>Comparative genomic analysis of the Hafnia genus genomes.</title>
        <authorList>
            <person name="Zhiqiu Y."/>
            <person name="Chao Y."/>
            <person name="Yuhui D."/>
            <person name="Di H."/>
            <person name="Bin L."/>
        </authorList>
    </citation>
    <scope>NUCLEOTIDE SEQUENCE [LARGE SCALE GENOMIC DNA]</scope>
    <source>
        <strain evidence="1 2">PCM_1210</strain>
    </source>
</reference>
<evidence type="ECO:0000313" key="1">
    <source>
        <dbReference type="EMBL" id="TBL68528.1"/>
    </source>
</evidence>
<accession>A0ABD7Q5E9</accession>
<dbReference type="AlphaFoldDB" id="A0ABD7Q5E9"/>
<dbReference type="RefSeq" id="WP_130970694.1">
    <property type="nucleotide sequence ID" value="NZ_SITJ01000059.1"/>
</dbReference>
<sequence length="228" mass="27055">MPMRLFLLVDETQMGLFRRFGKMKREVHSIITRQILPNIGLSLTSDCLSERYPWCFIISRASFRKRRFYAGAFTLLTGEHGEQFLVVIFSSVSYSWLQKNMQTEFPLTFWASRVLNTVRNNDAVSKDWQSLWVWLKKLQVAYSPWEFLLKPIWHFKNQSQMLLREGSREDYNIRRSDGVEVMPWTDWPGCTEHQLNIWSWRQSRHGKILDSLRVPLQRAEATSPDASF</sequence>
<dbReference type="Proteomes" id="UP000291600">
    <property type="component" value="Unassembled WGS sequence"/>
</dbReference>
<protein>
    <submittedName>
        <fullName evidence="1">T6SS protein Cts1T</fullName>
    </submittedName>
</protein>